<dbReference type="GO" id="GO:0003723">
    <property type="term" value="F:RNA binding"/>
    <property type="evidence" value="ECO:0007669"/>
    <property type="project" value="InterPro"/>
</dbReference>
<organism evidence="2">
    <name type="scientific">Thermoleptolyngbya oregonensis NK1-22</name>
    <dbReference type="NCBI Taxonomy" id="2547457"/>
    <lineage>
        <taxon>Bacteria</taxon>
        <taxon>Bacillati</taxon>
        <taxon>Cyanobacteriota</taxon>
        <taxon>Cyanophyceae</taxon>
        <taxon>Oculatellales</taxon>
        <taxon>Oculatellaceae</taxon>
        <taxon>Thermoleptolyngbya</taxon>
    </lineage>
</organism>
<sequence>MASVEQQRQGREWLNQLLSLATLPAAVDADGVAIREDESCWLTISSDALSTEQIQALQGDRGEVLDSIQYLLNTTLNMGKPEGEQQPFTVELDGYRDRRQAELLALAEEAAAKVRETGEEFEMVALSAAERRQVHTFLKDYEDLETSSRGQEPDRRLVVRRK</sequence>
<gene>
    <name evidence="2" type="ORF">HNI00_00745</name>
</gene>
<dbReference type="InterPro" id="IPR015946">
    <property type="entry name" value="KH_dom-like_a/b"/>
</dbReference>
<accession>A0AA96Y2A1</accession>
<evidence type="ECO:0000313" key="2">
    <source>
        <dbReference type="EMBL" id="WOB41864.1"/>
    </source>
</evidence>
<dbReference type="KEGG" id="tog:HNI00_00745"/>
<dbReference type="InterPro" id="IPR039247">
    <property type="entry name" value="KhpB"/>
</dbReference>
<proteinExistence type="predicted"/>
<dbReference type="InterPro" id="IPR001374">
    <property type="entry name" value="R3H_dom"/>
</dbReference>
<dbReference type="AlphaFoldDB" id="A0AA96Y2A1"/>
<protein>
    <submittedName>
        <fullName evidence="2">RNA-binding protein</fullName>
    </submittedName>
</protein>
<reference evidence="2" key="1">
    <citation type="submission" date="2020-05" db="EMBL/GenBank/DDBJ databases">
        <authorList>
            <person name="Zhu T."/>
            <person name="Keshari N."/>
            <person name="Lu X."/>
        </authorList>
    </citation>
    <scope>NUCLEOTIDE SEQUENCE</scope>
    <source>
        <strain evidence="2">NK1-22</strain>
    </source>
</reference>
<dbReference type="SUPFAM" id="SSF82708">
    <property type="entry name" value="R3H domain"/>
    <property type="match status" value="1"/>
</dbReference>
<dbReference type="RefSeq" id="WP_297076127.1">
    <property type="nucleotide sequence ID" value="NZ_CP053540.1"/>
</dbReference>
<dbReference type="CDD" id="cd02644">
    <property type="entry name" value="R3H_jag"/>
    <property type="match status" value="1"/>
</dbReference>
<dbReference type="InterPro" id="IPR036867">
    <property type="entry name" value="R3H_dom_sf"/>
</dbReference>
<dbReference type="Gene3D" id="3.30.1370.50">
    <property type="entry name" value="R3H-like domain"/>
    <property type="match status" value="1"/>
</dbReference>
<dbReference type="PANTHER" id="PTHR35800">
    <property type="entry name" value="PROTEIN JAG"/>
    <property type="match status" value="1"/>
</dbReference>
<dbReference type="SMART" id="SM00393">
    <property type="entry name" value="R3H"/>
    <property type="match status" value="1"/>
</dbReference>
<dbReference type="PROSITE" id="PS51061">
    <property type="entry name" value="R3H"/>
    <property type="match status" value="1"/>
</dbReference>
<evidence type="ECO:0000259" key="1">
    <source>
        <dbReference type="PROSITE" id="PS51061"/>
    </source>
</evidence>
<name>A0AA96Y2A1_9CYAN</name>
<dbReference type="PANTHER" id="PTHR35800:SF1">
    <property type="entry name" value="RNA-BINDING PROTEIN KHPB"/>
    <property type="match status" value="1"/>
</dbReference>
<feature type="domain" description="R3H" evidence="1">
    <location>
        <begin position="97"/>
        <end position="162"/>
    </location>
</feature>
<dbReference type="Pfam" id="PF01424">
    <property type="entry name" value="R3H"/>
    <property type="match status" value="1"/>
</dbReference>
<dbReference type="InterPro" id="IPR034079">
    <property type="entry name" value="R3H_KhpB"/>
</dbReference>
<dbReference type="Gene3D" id="3.30.300.20">
    <property type="match status" value="1"/>
</dbReference>
<dbReference type="EMBL" id="CP053540">
    <property type="protein sequence ID" value="WOB41864.1"/>
    <property type="molecule type" value="Genomic_DNA"/>
</dbReference>